<keyword evidence="2" id="KW-1185">Reference proteome</keyword>
<evidence type="ECO:0000313" key="1">
    <source>
        <dbReference type="EMBL" id="MED6218169.1"/>
    </source>
</evidence>
<dbReference type="EMBL" id="JASCZI010271948">
    <property type="protein sequence ID" value="MED6218169.1"/>
    <property type="molecule type" value="Genomic_DNA"/>
</dbReference>
<organism evidence="1 2">
    <name type="scientific">Stylosanthes scabra</name>
    <dbReference type="NCBI Taxonomy" id="79078"/>
    <lineage>
        <taxon>Eukaryota</taxon>
        <taxon>Viridiplantae</taxon>
        <taxon>Streptophyta</taxon>
        <taxon>Embryophyta</taxon>
        <taxon>Tracheophyta</taxon>
        <taxon>Spermatophyta</taxon>
        <taxon>Magnoliopsida</taxon>
        <taxon>eudicotyledons</taxon>
        <taxon>Gunneridae</taxon>
        <taxon>Pentapetalae</taxon>
        <taxon>rosids</taxon>
        <taxon>fabids</taxon>
        <taxon>Fabales</taxon>
        <taxon>Fabaceae</taxon>
        <taxon>Papilionoideae</taxon>
        <taxon>50 kb inversion clade</taxon>
        <taxon>dalbergioids sensu lato</taxon>
        <taxon>Dalbergieae</taxon>
        <taxon>Pterocarpus clade</taxon>
        <taxon>Stylosanthes</taxon>
    </lineage>
</organism>
<reference evidence="1 2" key="1">
    <citation type="journal article" date="2023" name="Plants (Basel)">
        <title>Bridging the Gap: Combining Genomics and Transcriptomics Approaches to Understand Stylosanthes scabra, an Orphan Legume from the Brazilian Caatinga.</title>
        <authorList>
            <person name="Ferreira-Neto J.R.C."/>
            <person name="da Silva M.D."/>
            <person name="Binneck E."/>
            <person name="de Melo N.F."/>
            <person name="da Silva R.H."/>
            <person name="de Melo A.L.T.M."/>
            <person name="Pandolfi V."/>
            <person name="Bustamante F.O."/>
            <person name="Brasileiro-Vidal A.C."/>
            <person name="Benko-Iseppon A.M."/>
        </authorList>
    </citation>
    <scope>NUCLEOTIDE SEQUENCE [LARGE SCALE GENOMIC DNA]</scope>
    <source>
        <tissue evidence="1">Leaves</tissue>
    </source>
</reference>
<dbReference type="Proteomes" id="UP001341840">
    <property type="component" value="Unassembled WGS sequence"/>
</dbReference>
<gene>
    <name evidence="1" type="ORF">PIB30_024495</name>
</gene>
<name>A0ABU6Z7D8_9FABA</name>
<accession>A0ABU6Z7D8</accession>
<comment type="caution">
    <text evidence="1">The sequence shown here is derived from an EMBL/GenBank/DDBJ whole genome shotgun (WGS) entry which is preliminary data.</text>
</comment>
<proteinExistence type="predicted"/>
<protein>
    <submittedName>
        <fullName evidence="1">Uncharacterized protein</fullName>
    </submittedName>
</protein>
<sequence length="234" mass="26892">MAGRGDIGRQHNAWSAGHDVVGWVAAEWCRCWTRWLREREKEEEEEEEGAGGGVGRRWWWRRWTSNDGGGGGLLLRVEVRECEPVRREWSLSLRMEWGSSILIRVLKDIYIGGGIFVTSPLNRYFKGAHGAGISTHAPAPFNKRVPAPILAPNDYWLMPIIALRDVASPLLEKNEVNWPISRYINDTNEWDLNHLNHLLPDTDLRKIRETLTPASEDGDDTFSWAPKPRRKIYN</sequence>
<evidence type="ECO:0000313" key="2">
    <source>
        <dbReference type="Proteomes" id="UP001341840"/>
    </source>
</evidence>